<dbReference type="Proteomes" id="UP000006882">
    <property type="component" value="Chromosome G8"/>
</dbReference>
<dbReference type="PANTHER" id="PTHR47990">
    <property type="entry name" value="2-OXOGLUTARATE (2OG) AND FE(II)-DEPENDENT OXYGENASE SUPERFAMILY PROTEIN-RELATED"/>
    <property type="match status" value="1"/>
</dbReference>
<dbReference type="Gene3D" id="2.60.120.330">
    <property type="entry name" value="B-lactam Antibiotic, Isopenicillin N Synthase, Chain"/>
    <property type="match status" value="1"/>
</dbReference>
<name>A0A251MTX8_PRUPE</name>
<evidence type="ECO:0000259" key="4">
    <source>
        <dbReference type="PROSITE" id="PS51471"/>
    </source>
</evidence>
<comment type="similarity">
    <text evidence="3">Belongs to the iron/ascorbate-dependent oxidoreductase family.</text>
</comment>
<evidence type="ECO:0000256" key="3">
    <source>
        <dbReference type="RuleBase" id="RU003682"/>
    </source>
</evidence>
<organism evidence="5 6">
    <name type="scientific">Prunus persica</name>
    <name type="common">Peach</name>
    <name type="synonym">Amygdalus persica</name>
    <dbReference type="NCBI Taxonomy" id="3760"/>
    <lineage>
        <taxon>Eukaryota</taxon>
        <taxon>Viridiplantae</taxon>
        <taxon>Streptophyta</taxon>
        <taxon>Embryophyta</taxon>
        <taxon>Tracheophyta</taxon>
        <taxon>Spermatophyta</taxon>
        <taxon>Magnoliopsida</taxon>
        <taxon>eudicotyledons</taxon>
        <taxon>Gunneridae</taxon>
        <taxon>Pentapetalae</taxon>
        <taxon>rosids</taxon>
        <taxon>fabids</taxon>
        <taxon>Rosales</taxon>
        <taxon>Rosaceae</taxon>
        <taxon>Amygdaloideae</taxon>
        <taxon>Amygdaleae</taxon>
        <taxon>Prunus</taxon>
    </lineage>
</organism>
<dbReference type="Gramene" id="ONH89709">
    <property type="protein sequence ID" value="ONH89709"/>
    <property type="gene ID" value="PRUPE_8G011100"/>
</dbReference>
<dbReference type="SUPFAM" id="SSF51197">
    <property type="entry name" value="Clavaminate synthase-like"/>
    <property type="match status" value="1"/>
</dbReference>
<dbReference type="SMR" id="A0A251MTX8"/>
<dbReference type="GO" id="GO:0046872">
    <property type="term" value="F:metal ion binding"/>
    <property type="evidence" value="ECO:0007669"/>
    <property type="project" value="UniProtKB-KW"/>
</dbReference>
<reference evidence="5 6" key="1">
    <citation type="journal article" date="2013" name="Nat. Genet.">
        <title>The high-quality draft genome of peach (Prunus persica) identifies unique patterns of genetic diversity, domestication and genome evolution.</title>
        <authorList>
            <consortium name="International Peach Genome Initiative"/>
            <person name="Verde I."/>
            <person name="Abbott A.G."/>
            <person name="Scalabrin S."/>
            <person name="Jung S."/>
            <person name="Shu S."/>
            <person name="Marroni F."/>
            <person name="Zhebentyayeva T."/>
            <person name="Dettori M.T."/>
            <person name="Grimwood J."/>
            <person name="Cattonaro F."/>
            <person name="Zuccolo A."/>
            <person name="Rossini L."/>
            <person name="Jenkins J."/>
            <person name="Vendramin E."/>
            <person name="Meisel L.A."/>
            <person name="Decroocq V."/>
            <person name="Sosinski B."/>
            <person name="Prochnik S."/>
            <person name="Mitros T."/>
            <person name="Policriti A."/>
            <person name="Cipriani G."/>
            <person name="Dondini L."/>
            <person name="Ficklin S."/>
            <person name="Goodstein D.M."/>
            <person name="Xuan P."/>
            <person name="Del Fabbro C."/>
            <person name="Aramini V."/>
            <person name="Copetti D."/>
            <person name="Gonzalez S."/>
            <person name="Horner D.S."/>
            <person name="Falchi R."/>
            <person name="Lucas S."/>
            <person name="Mica E."/>
            <person name="Maldonado J."/>
            <person name="Lazzari B."/>
            <person name="Bielenberg D."/>
            <person name="Pirona R."/>
            <person name="Miculan M."/>
            <person name="Barakat A."/>
            <person name="Testolin R."/>
            <person name="Stella A."/>
            <person name="Tartarini S."/>
            <person name="Tonutti P."/>
            <person name="Arus P."/>
            <person name="Orellana A."/>
            <person name="Wells C."/>
            <person name="Main D."/>
            <person name="Vizzotto G."/>
            <person name="Silva H."/>
            <person name="Salamini F."/>
            <person name="Schmutz J."/>
            <person name="Morgante M."/>
            <person name="Rokhsar D.S."/>
        </authorList>
    </citation>
    <scope>NUCLEOTIDE SEQUENCE [LARGE SCALE GENOMIC DNA]</scope>
    <source>
        <strain evidence="6">cv. Nemared</strain>
    </source>
</reference>
<feature type="domain" description="Fe2OG dioxygenase" evidence="4">
    <location>
        <begin position="193"/>
        <end position="295"/>
    </location>
</feature>
<dbReference type="PROSITE" id="PS51471">
    <property type="entry name" value="FE2OG_OXY"/>
    <property type="match status" value="1"/>
</dbReference>
<dbReference type="AlphaFoldDB" id="A0A251MTX8"/>
<protein>
    <recommendedName>
        <fullName evidence="4">Fe2OG dioxygenase domain-containing protein</fullName>
    </recommendedName>
</protein>
<dbReference type="EMBL" id="CM007658">
    <property type="protein sequence ID" value="ONH89709.1"/>
    <property type="molecule type" value="Genomic_DNA"/>
</dbReference>
<dbReference type="InterPro" id="IPR050231">
    <property type="entry name" value="Iron_ascorbate_oxido_reductase"/>
</dbReference>
<dbReference type="GO" id="GO:0016491">
    <property type="term" value="F:oxidoreductase activity"/>
    <property type="evidence" value="ECO:0007669"/>
    <property type="project" value="UniProtKB-KW"/>
</dbReference>
<dbReference type="InterPro" id="IPR026992">
    <property type="entry name" value="DIOX_N"/>
</dbReference>
<dbReference type="Pfam" id="PF14226">
    <property type="entry name" value="DIOX_N"/>
    <property type="match status" value="1"/>
</dbReference>
<evidence type="ECO:0000313" key="5">
    <source>
        <dbReference type="EMBL" id="ONH89709.1"/>
    </source>
</evidence>
<evidence type="ECO:0000313" key="6">
    <source>
        <dbReference type="Proteomes" id="UP000006882"/>
    </source>
</evidence>
<evidence type="ECO:0000256" key="1">
    <source>
        <dbReference type="ARBA" id="ARBA00022723"/>
    </source>
</evidence>
<evidence type="ECO:0000256" key="2">
    <source>
        <dbReference type="ARBA" id="ARBA00023004"/>
    </source>
</evidence>
<keyword evidence="2 3" id="KW-0408">Iron</keyword>
<dbReference type="InterPro" id="IPR027443">
    <property type="entry name" value="IPNS-like_sf"/>
</dbReference>
<accession>A0A251MTX8</accession>
<proteinExistence type="inferred from homology"/>
<keyword evidence="3" id="KW-0560">Oxidoreductase</keyword>
<dbReference type="InterPro" id="IPR005123">
    <property type="entry name" value="Oxoglu/Fe-dep_dioxygenase_dom"/>
</dbReference>
<dbReference type="STRING" id="3760.A0A251MTX8"/>
<dbReference type="Pfam" id="PF03171">
    <property type="entry name" value="2OG-FeII_Oxy"/>
    <property type="match status" value="1"/>
</dbReference>
<gene>
    <name evidence="5" type="ORF">PRUPE_8G011100</name>
</gene>
<dbReference type="OrthoDB" id="288590at2759"/>
<keyword evidence="1 3" id="KW-0479">Metal-binding</keyword>
<sequence>MSGTRATPLLLTQSQNPCFQSSQSVSSTNGSINCISGRDHESCHVPNPIIDYSMLNSNDCLKRSQAINDLNQACLNYGFFAVTNHGIPDSLIGSVMNWLSKFFNQSDEEKRRYDTNDPTDRIRFRWGGRTQRELLHMRAHPTFHCPTKPADSMVLTEYCERMREMGMQLLRGISKSLGLEECYIENKMKLESGYNVFGPNYYPALSQSSDDKNQIGQFPHRDPGLLVLLAQNVGGGLQIEHQKKWLNADFPPSSIFVIVADHIEILTNGKYKSLLHRVALNSEVERMSLPFFFGPSLDVTVKPEPEFVDDHNPPSYRQMTYKAYLESNDHHVIEARANLNQIRL</sequence>
<dbReference type="InterPro" id="IPR044861">
    <property type="entry name" value="IPNS-like_FE2OG_OXY"/>
</dbReference>
<keyword evidence="6" id="KW-1185">Reference proteome</keyword>
<dbReference type="eggNOG" id="KOG0143">
    <property type="taxonomic scope" value="Eukaryota"/>
</dbReference>